<dbReference type="OrthoDB" id="10249433at2759"/>
<evidence type="ECO:0000256" key="1">
    <source>
        <dbReference type="SAM" id="Phobius"/>
    </source>
</evidence>
<dbReference type="EMBL" id="LJSK01000008">
    <property type="protein sequence ID" value="KPI90229.1"/>
    <property type="molecule type" value="Genomic_DNA"/>
</dbReference>
<sequence>MIVGPLVVLLVVVANSPASRHLPTALRMCVPSFGWFVANLAIARGPFVWYACSLAIQGMFATLFLTTVFLKNDIITRSIIYPFFVTIMAAGAKEFLPSISGWTTATVTLVQLWSIFGGLIMLGCYPGNIMQVVEQQMFRDRRVKMAVRNLAKKDKVIEEEKVPSLNRKIQLQTLVVKQSYETSRWVVYCGGNAEFLENTINDIHVIADALKAHAVLFNPRGIGHSTGFITTLRDVVEDTASVTKYFVEKEKINEKNLVLFGHSIGGAAAAEVVAQCHPQASLVLDRSFASMSDAAIAFSSLTPKATKKLFPLFVGDLRTIDSWNSITHKRKLILYSKLDEIIKYDVSSIARLPQFQAGGADAATTVELVGMPPSFHNCLLNMFDNYESVCARMNMLFAAE</sequence>
<dbReference type="Pfam" id="PF05677">
    <property type="entry name" value="DUF818"/>
    <property type="match status" value="1"/>
</dbReference>
<keyword evidence="3" id="KW-1185">Reference proteome</keyword>
<keyword evidence="1" id="KW-0812">Transmembrane</keyword>
<protein>
    <recommendedName>
        <fullName evidence="4">Serine aminopeptidase S33 domain-containing protein</fullName>
    </recommendedName>
</protein>
<comment type="caution">
    <text evidence="2">The sequence shown here is derived from an EMBL/GenBank/DDBJ whole genome shotgun (WGS) entry which is preliminary data.</text>
</comment>
<evidence type="ECO:0008006" key="4">
    <source>
        <dbReference type="Google" id="ProtNLM"/>
    </source>
</evidence>
<keyword evidence="1" id="KW-1133">Transmembrane helix</keyword>
<gene>
    <name evidence="2" type="ORF">ABL78_0611</name>
</gene>
<dbReference type="PANTHER" id="PTHR12277">
    <property type="entry name" value="ALPHA/BETA HYDROLASE DOMAIN-CONTAINING PROTEIN"/>
    <property type="match status" value="1"/>
</dbReference>
<proteinExistence type="predicted"/>
<accession>A0A0N0P8Q9</accession>
<keyword evidence="1" id="KW-0472">Membrane</keyword>
<organism evidence="2 3">
    <name type="scientific">Leptomonas seymouri</name>
    <dbReference type="NCBI Taxonomy" id="5684"/>
    <lineage>
        <taxon>Eukaryota</taxon>
        <taxon>Discoba</taxon>
        <taxon>Euglenozoa</taxon>
        <taxon>Kinetoplastea</taxon>
        <taxon>Metakinetoplastina</taxon>
        <taxon>Trypanosomatida</taxon>
        <taxon>Trypanosomatidae</taxon>
        <taxon>Leishmaniinae</taxon>
        <taxon>Leptomonas</taxon>
    </lineage>
</organism>
<feature type="transmembrane region" description="Helical" evidence="1">
    <location>
        <begin position="47"/>
        <end position="67"/>
    </location>
</feature>
<dbReference type="OMA" id="VYCGGNA"/>
<dbReference type="VEuPathDB" id="TriTrypDB:Lsey_0008_0160"/>
<evidence type="ECO:0000313" key="2">
    <source>
        <dbReference type="EMBL" id="KPI90229.1"/>
    </source>
</evidence>
<dbReference type="Proteomes" id="UP000038009">
    <property type="component" value="Unassembled WGS sequence"/>
</dbReference>
<feature type="transmembrane region" description="Helical" evidence="1">
    <location>
        <begin position="74"/>
        <end position="92"/>
    </location>
</feature>
<dbReference type="PANTHER" id="PTHR12277:SF81">
    <property type="entry name" value="PROTEIN ABHD13"/>
    <property type="match status" value="1"/>
</dbReference>
<reference evidence="2 3" key="1">
    <citation type="journal article" date="2015" name="PLoS Pathog.">
        <title>Leptomonas seymouri: Adaptations to the Dixenous Life Cycle Analyzed by Genome Sequencing, Transcriptome Profiling and Co-infection with Leishmania donovani.</title>
        <authorList>
            <person name="Kraeva N."/>
            <person name="Butenko A."/>
            <person name="Hlavacova J."/>
            <person name="Kostygov A."/>
            <person name="Myskova J."/>
            <person name="Grybchuk D."/>
            <person name="Lestinova T."/>
            <person name="Votypka J."/>
            <person name="Volf P."/>
            <person name="Opperdoes F."/>
            <person name="Flegontov P."/>
            <person name="Lukes J."/>
            <person name="Yurchenko V."/>
        </authorList>
    </citation>
    <scope>NUCLEOTIDE SEQUENCE [LARGE SCALE GENOMIC DNA]</scope>
    <source>
        <strain evidence="2 3">ATCC 30220</strain>
    </source>
</reference>
<feature type="transmembrane region" description="Helical" evidence="1">
    <location>
        <begin position="112"/>
        <end position="133"/>
    </location>
</feature>
<name>A0A0N0P8Q9_LEPSE</name>
<evidence type="ECO:0000313" key="3">
    <source>
        <dbReference type="Proteomes" id="UP000038009"/>
    </source>
</evidence>
<dbReference type="InterPro" id="IPR029058">
    <property type="entry name" value="AB_hydrolase_fold"/>
</dbReference>
<dbReference type="InterPro" id="IPR008536">
    <property type="entry name" value="DUF818"/>
</dbReference>
<dbReference type="AlphaFoldDB" id="A0A0N0P8Q9"/>
<dbReference type="SUPFAM" id="SSF53474">
    <property type="entry name" value="alpha/beta-Hydrolases"/>
    <property type="match status" value="1"/>
</dbReference>
<dbReference type="Gene3D" id="3.40.50.1820">
    <property type="entry name" value="alpha/beta hydrolase"/>
    <property type="match status" value="1"/>
</dbReference>